<dbReference type="RefSeq" id="WP_016468290.1">
    <property type="nucleotide sequence ID" value="NZ_BNEJ01000017.1"/>
</dbReference>
<keyword evidence="2" id="KW-0812">Transmembrane</keyword>
<evidence type="ECO:0000313" key="3">
    <source>
        <dbReference type="EMBL" id="TGG89702.1"/>
    </source>
</evidence>
<protein>
    <submittedName>
        <fullName evidence="3">Uncharacterized protein</fullName>
    </submittedName>
</protein>
<name>A0A6C1BYF6_9ACTN</name>
<feature type="region of interest" description="Disordered" evidence="1">
    <location>
        <begin position="59"/>
        <end position="216"/>
    </location>
</feature>
<feature type="compositionally biased region" description="Pro residues" evidence="1">
    <location>
        <begin position="108"/>
        <end position="122"/>
    </location>
</feature>
<reference evidence="3 4" key="1">
    <citation type="submission" date="2018-10" db="EMBL/GenBank/DDBJ databases">
        <title>Isolation of pseudouridimycin from Streptomyces albus DSM 40763.</title>
        <authorList>
            <person name="Rosenqvist P."/>
            <person name="Metsae-Ketelae M."/>
            <person name="Virta P."/>
        </authorList>
    </citation>
    <scope>NUCLEOTIDE SEQUENCE [LARGE SCALE GENOMIC DNA]</scope>
    <source>
        <strain evidence="3 4">DSM 40763</strain>
    </source>
</reference>
<sequence length="339" mass="35589">MDVAELVLKYVEVVIWPVVALAVAWGLRGYLREAFARMTRIETPAGAIEFEAEARHLRERAEELTRSPSSGLPGRATGEQPYQPQFPVPGPPTVPVPPPAPYSAETPAPVPAPAPPRTPAPAPEHRPWPAPRSEPDDTHAPAPRRAPDAGGDLSPAEEAPAPAADPDPLPPYGPAPDHSSRPAPGHRSPPVPAPESEGPHGSGAGQQPWVADGVYGYGLPPGADGVMPPRLPEGDSLFGESWEVVEVSPVGALVTAWAALAAMLDQALPPLSDTRAGRDTTTLRGRLVLAGSPPELLSVLDGLRRLRDAAVRDGTPVSAQAARHFITGCERVAGGLRRR</sequence>
<feature type="compositionally biased region" description="Basic and acidic residues" evidence="1">
    <location>
        <begin position="123"/>
        <end position="139"/>
    </location>
</feature>
<keyword evidence="2" id="KW-1133">Transmembrane helix</keyword>
<feature type="compositionally biased region" description="Low complexity" evidence="1">
    <location>
        <begin position="140"/>
        <end position="162"/>
    </location>
</feature>
<organism evidence="3 4">
    <name type="scientific">Streptomyces albus</name>
    <dbReference type="NCBI Taxonomy" id="1888"/>
    <lineage>
        <taxon>Bacteria</taxon>
        <taxon>Bacillati</taxon>
        <taxon>Actinomycetota</taxon>
        <taxon>Actinomycetes</taxon>
        <taxon>Kitasatosporales</taxon>
        <taxon>Streptomycetaceae</taxon>
        <taxon>Streptomyces</taxon>
    </lineage>
</organism>
<proteinExistence type="predicted"/>
<accession>A0A6C1BYF6</accession>
<keyword evidence="2" id="KW-0472">Membrane</keyword>
<gene>
    <name evidence="3" type="ORF">D8771_02095</name>
</gene>
<feature type="compositionally biased region" description="Pro residues" evidence="1">
    <location>
        <begin position="84"/>
        <end position="101"/>
    </location>
</feature>
<evidence type="ECO:0000256" key="1">
    <source>
        <dbReference type="SAM" id="MobiDB-lite"/>
    </source>
</evidence>
<feature type="compositionally biased region" description="Pro residues" evidence="1">
    <location>
        <begin position="163"/>
        <end position="174"/>
    </location>
</feature>
<feature type="transmembrane region" description="Helical" evidence="2">
    <location>
        <begin position="13"/>
        <end position="31"/>
    </location>
</feature>
<evidence type="ECO:0000313" key="4">
    <source>
        <dbReference type="Proteomes" id="UP000298111"/>
    </source>
</evidence>
<dbReference type="AlphaFoldDB" id="A0A6C1BYF6"/>
<dbReference type="EMBL" id="RCIY01000002">
    <property type="protein sequence ID" value="TGG89702.1"/>
    <property type="molecule type" value="Genomic_DNA"/>
</dbReference>
<dbReference type="GeneID" id="75184370"/>
<comment type="caution">
    <text evidence="3">The sequence shown here is derived from an EMBL/GenBank/DDBJ whole genome shotgun (WGS) entry which is preliminary data.</text>
</comment>
<dbReference type="Proteomes" id="UP000298111">
    <property type="component" value="Unassembled WGS sequence"/>
</dbReference>
<evidence type="ECO:0000256" key="2">
    <source>
        <dbReference type="SAM" id="Phobius"/>
    </source>
</evidence>